<dbReference type="Proteomes" id="UP000445696">
    <property type="component" value="Unassembled WGS sequence"/>
</dbReference>
<dbReference type="EMBL" id="WTVA01000001">
    <property type="protein sequence ID" value="MZR20722.1"/>
    <property type="molecule type" value="Genomic_DNA"/>
</dbReference>
<keyword evidence="3" id="KW-1185">Reference proteome</keyword>
<dbReference type="AlphaFoldDB" id="A0A845M8R0"/>
<comment type="caution">
    <text evidence="2">The sequence shown here is derived from an EMBL/GenBank/DDBJ whole genome shotgun (WGS) entry which is preliminary data.</text>
</comment>
<proteinExistence type="predicted"/>
<accession>A0A845M8R0</accession>
<evidence type="ECO:0000259" key="1">
    <source>
        <dbReference type="Pfam" id="PF00501"/>
    </source>
</evidence>
<evidence type="ECO:0000313" key="2">
    <source>
        <dbReference type="EMBL" id="MZR20722.1"/>
    </source>
</evidence>
<dbReference type="SUPFAM" id="SSF56801">
    <property type="entry name" value="Acetyl-CoA synthetase-like"/>
    <property type="match status" value="1"/>
</dbReference>
<gene>
    <name evidence="2" type="ORF">GQF03_00080</name>
</gene>
<feature type="domain" description="AMP-dependent synthetase/ligase" evidence="1">
    <location>
        <begin position="149"/>
        <end position="276"/>
    </location>
</feature>
<dbReference type="InterPro" id="IPR000873">
    <property type="entry name" value="AMP-dep_synth/lig_dom"/>
</dbReference>
<dbReference type="PANTHER" id="PTHR43845:SF1">
    <property type="entry name" value="BLR5969 PROTEIN"/>
    <property type="match status" value="1"/>
</dbReference>
<evidence type="ECO:0000313" key="3">
    <source>
        <dbReference type="Proteomes" id="UP000445696"/>
    </source>
</evidence>
<dbReference type="InterPro" id="IPR045851">
    <property type="entry name" value="AMP-bd_C_sf"/>
</dbReference>
<dbReference type="RefSeq" id="WP_161337153.1">
    <property type="nucleotide sequence ID" value="NZ_JBHSDG010000002.1"/>
</dbReference>
<reference evidence="2 3" key="1">
    <citation type="journal article" date="2014" name="Int. J. Syst. Evol. Microbiol.">
        <title>Sneathiella chungangensis sp. nov., isolated from a marine sand, and emended description of the genus Sneathiella.</title>
        <authorList>
            <person name="Siamphan C."/>
            <person name="Kim H."/>
            <person name="Lee J.S."/>
            <person name="Kim W."/>
        </authorList>
    </citation>
    <scope>NUCLEOTIDE SEQUENCE [LARGE SCALE GENOMIC DNA]</scope>
    <source>
        <strain evidence="2 3">KCTC 32476</strain>
    </source>
</reference>
<dbReference type="Pfam" id="PF00501">
    <property type="entry name" value="AMP-binding"/>
    <property type="match status" value="1"/>
</dbReference>
<dbReference type="InterPro" id="IPR042099">
    <property type="entry name" value="ANL_N_sf"/>
</dbReference>
<name>A0A845M8R0_9PROT</name>
<protein>
    <submittedName>
        <fullName evidence="2">AMP-binding protein</fullName>
    </submittedName>
</protein>
<sequence>MNKTAGKSGGHGARADEQDLLAKLRAQIRNAKENSPYWSATLADIEADSLATLADIGQLPVLRKSQLIALQSERYLGDLATRNSGRPSHVFFSPGPIVEPEPIAAKDAWRMSAALLNAGFKPEDTAANCFSYHLTPAGLMFDQALQVVGCTIFPAGVQRVETLIDAFHQLSVTAYVGTPDFLKIILEKADDLGRPIGTVRKAMVSGGALFPELKDWYIQRGIRVKQSYGTAELGLIAYETEDDEPGMRVADDCIVEIVRPGSNEAVEDGEVGEVVVTTFDPHYPLIRFGTGDLSAIVTPAPPPGTAGRRLKGWMGRADQTTKIKGMFVHPGQVEKAMRQIPGALKVRVEVRLVDGRDQMLFLCEREDQSQRFIADIKEIVKAECRVNGEIRIVPPKSLPNDGKVIDDLRAVGV</sequence>
<dbReference type="PANTHER" id="PTHR43845">
    <property type="entry name" value="BLR5969 PROTEIN"/>
    <property type="match status" value="1"/>
</dbReference>
<dbReference type="Gene3D" id="3.30.300.30">
    <property type="match status" value="1"/>
</dbReference>
<organism evidence="2 3">
    <name type="scientific">Sneathiella chungangensis</name>
    <dbReference type="NCBI Taxonomy" id="1418234"/>
    <lineage>
        <taxon>Bacteria</taxon>
        <taxon>Pseudomonadati</taxon>
        <taxon>Pseudomonadota</taxon>
        <taxon>Alphaproteobacteria</taxon>
        <taxon>Sneathiellales</taxon>
        <taxon>Sneathiellaceae</taxon>
        <taxon>Sneathiella</taxon>
    </lineage>
</organism>
<dbReference type="Gene3D" id="3.40.50.12780">
    <property type="entry name" value="N-terminal domain of ligase-like"/>
    <property type="match status" value="1"/>
</dbReference>
<dbReference type="OrthoDB" id="580775at2"/>